<gene>
    <name evidence="1" type="ORF">MNBD_NITROSPINAE02-666</name>
</gene>
<proteinExistence type="predicted"/>
<organism evidence="1">
    <name type="scientific">hydrothermal vent metagenome</name>
    <dbReference type="NCBI Taxonomy" id="652676"/>
    <lineage>
        <taxon>unclassified sequences</taxon>
        <taxon>metagenomes</taxon>
        <taxon>ecological metagenomes</taxon>
    </lineage>
</organism>
<dbReference type="EMBL" id="UOGE01000105">
    <property type="protein sequence ID" value="VAX25321.1"/>
    <property type="molecule type" value="Genomic_DNA"/>
</dbReference>
<dbReference type="AlphaFoldDB" id="A0A3B1CFI1"/>
<accession>A0A3B1CFI1</accession>
<reference evidence="1" key="1">
    <citation type="submission" date="2018-06" db="EMBL/GenBank/DDBJ databases">
        <authorList>
            <person name="Zhirakovskaya E."/>
        </authorList>
    </citation>
    <scope>NUCLEOTIDE SEQUENCE</scope>
</reference>
<dbReference type="InterPro" id="IPR029044">
    <property type="entry name" value="Nucleotide-diphossugar_trans"/>
</dbReference>
<dbReference type="SUPFAM" id="SSF53448">
    <property type="entry name" value="Nucleotide-diphospho-sugar transferases"/>
    <property type="match status" value="1"/>
</dbReference>
<evidence type="ECO:0000313" key="1">
    <source>
        <dbReference type="EMBL" id="VAX25321.1"/>
    </source>
</evidence>
<protein>
    <recommendedName>
        <fullName evidence="2">Glycosyltransferase 2-like domain-containing protein</fullName>
    </recommendedName>
</protein>
<sequence length="262" mass="29923">MIGVLLTSTCYFRGISKKQLNERCEDLANCIVSLPKHIDQPYELIIADNSTPDLIPTEKLLTMCPDNTTFIRHTKNPGKHSGEAILVRDGVNLSAGRGHEWLFKLTGRYHLFGDWSLSSSLKTLETSGADLLISLTGSSMREMPWATNHPMYHEYLASDKILISALTHVFLARPEKLVRSGLFKREYLYNCPENLNYEQVFYWAVKDMNIRHWSSPPVDGWIINRNTKQSVYERTKLASNPVFENVSDYNDIPCIDISPLIE</sequence>
<name>A0A3B1CFI1_9ZZZZ</name>
<evidence type="ECO:0008006" key="2">
    <source>
        <dbReference type="Google" id="ProtNLM"/>
    </source>
</evidence>